<gene>
    <name evidence="2" type="ORF">DW204_03705</name>
</gene>
<dbReference type="EMBL" id="QRJS01000006">
    <property type="protein sequence ID" value="RHH48394.1"/>
    <property type="molecule type" value="Genomic_DNA"/>
</dbReference>
<dbReference type="RefSeq" id="WP_118242921.1">
    <property type="nucleotide sequence ID" value="NZ_CASFMT010000026.1"/>
</dbReference>
<name>A0A414X592_9BACT</name>
<evidence type="ECO:0000256" key="1">
    <source>
        <dbReference type="SAM" id="Phobius"/>
    </source>
</evidence>
<feature type="transmembrane region" description="Helical" evidence="1">
    <location>
        <begin position="94"/>
        <end position="115"/>
    </location>
</feature>
<protein>
    <submittedName>
        <fullName evidence="2">Uncharacterized protein</fullName>
    </submittedName>
</protein>
<dbReference type="Proteomes" id="UP000284998">
    <property type="component" value="Unassembled WGS sequence"/>
</dbReference>
<keyword evidence="1" id="KW-0812">Transmembrane</keyword>
<feature type="transmembrane region" description="Helical" evidence="1">
    <location>
        <begin position="65"/>
        <end position="88"/>
    </location>
</feature>
<reference evidence="2 3" key="1">
    <citation type="submission" date="2018-08" db="EMBL/GenBank/DDBJ databases">
        <title>A genome reference for cultivated species of the human gut microbiota.</title>
        <authorList>
            <person name="Zou Y."/>
            <person name="Xue W."/>
            <person name="Luo G."/>
        </authorList>
    </citation>
    <scope>NUCLEOTIDE SEQUENCE [LARGE SCALE GENOMIC DNA]</scope>
    <source>
        <strain evidence="2 3">AM17-44</strain>
    </source>
</reference>
<comment type="caution">
    <text evidence="2">The sequence shown here is derived from an EMBL/GenBank/DDBJ whole genome shotgun (WGS) entry which is preliminary data.</text>
</comment>
<evidence type="ECO:0000313" key="2">
    <source>
        <dbReference type="EMBL" id="RHH48394.1"/>
    </source>
</evidence>
<keyword evidence="1" id="KW-0472">Membrane</keyword>
<organism evidence="2 3">
    <name type="scientific">Phocaeicola plebeius</name>
    <dbReference type="NCBI Taxonomy" id="310297"/>
    <lineage>
        <taxon>Bacteria</taxon>
        <taxon>Pseudomonadati</taxon>
        <taxon>Bacteroidota</taxon>
        <taxon>Bacteroidia</taxon>
        <taxon>Bacteroidales</taxon>
        <taxon>Bacteroidaceae</taxon>
        <taxon>Phocaeicola</taxon>
    </lineage>
</organism>
<feature type="transmembrane region" description="Helical" evidence="1">
    <location>
        <begin position="27"/>
        <end position="53"/>
    </location>
</feature>
<evidence type="ECO:0000313" key="3">
    <source>
        <dbReference type="Proteomes" id="UP000284998"/>
    </source>
</evidence>
<dbReference type="AlphaFoldDB" id="A0A414X592"/>
<proteinExistence type="predicted"/>
<accession>A0A414X592</accession>
<keyword evidence="1" id="KW-1133">Transmembrane helix</keyword>
<sequence length="123" mass="13906">MLQGYIANKWGNKMFEDDMAKIVKKHAFWGAVIMALPTFGFGLVVYCLILWHMYSALCEKCNTKLRISTVIVGIIVNFAITVVVNILFAFLPVLGWLGTGFVVYLQFYLSGKAYIETLKNLDL</sequence>